<feature type="transmembrane region" description="Helical" evidence="1">
    <location>
        <begin position="21"/>
        <end position="41"/>
    </location>
</feature>
<evidence type="ECO:0000313" key="4">
    <source>
        <dbReference type="Proteomes" id="UP000249082"/>
    </source>
</evidence>
<dbReference type="EMBL" id="QFPX01000001">
    <property type="protein sequence ID" value="PZQ57682.1"/>
    <property type="molecule type" value="Genomic_DNA"/>
</dbReference>
<reference evidence="3 4" key="1">
    <citation type="submission" date="2017-08" db="EMBL/GenBank/DDBJ databases">
        <title>Infants hospitalized years apart are colonized by the same room-sourced microbial strains.</title>
        <authorList>
            <person name="Brooks B."/>
            <person name="Olm M.R."/>
            <person name="Firek B.A."/>
            <person name="Baker R."/>
            <person name="Thomas B.C."/>
            <person name="Morowitz M.J."/>
            <person name="Banfield J.F."/>
        </authorList>
    </citation>
    <scope>NUCLEOTIDE SEQUENCE [LARGE SCALE GENOMIC DNA]</scope>
    <source>
        <strain evidence="3">S2_005_002_R2_33</strain>
    </source>
</reference>
<evidence type="ECO:0000259" key="2">
    <source>
        <dbReference type="Pfam" id="PF01757"/>
    </source>
</evidence>
<organism evidence="3 4">
    <name type="scientific">Novosphingobium pentaromativorans</name>
    <dbReference type="NCBI Taxonomy" id="205844"/>
    <lineage>
        <taxon>Bacteria</taxon>
        <taxon>Pseudomonadati</taxon>
        <taxon>Pseudomonadota</taxon>
        <taxon>Alphaproteobacteria</taxon>
        <taxon>Sphingomonadales</taxon>
        <taxon>Sphingomonadaceae</taxon>
        <taxon>Novosphingobium</taxon>
    </lineage>
</organism>
<gene>
    <name evidence="3" type="ORF">DI555_01845</name>
</gene>
<dbReference type="PANTHER" id="PTHR37312">
    <property type="entry name" value="MEMBRANE-BOUND ACYLTRANSFERASE YKRP-RELATED"/>
    <property type="match status" value="1"/>
</dbReference>
<sequence>MNSAKALEASPGYKRIAWLEACKGLGIILLVVLHVCVESTAEMSPAIVWFLKLFRMPMFFVVSGLLFSARPPMVLFEKKFLSLIVPYVAFLALILIMIALRSAVLHVPNPYFSREGIKAVILGGEYLKSDFGVFWFMTCLFLTQNLYNAMLLRWKNPASPQIIAVVTLLYALGYALWLAAPKLGTPLAIGVVPFGLPFLWFGHLMKQGRLGLRGAWALCIIVIFIAVIAGLYGVHFGMDLKYAEPGPAVIGMALAIAITWLFFQLMKAVCMVPGLSRPLDVIGAASMTVMFLHQFVHFTLREIGVTSEPVLIAAGVALPMIFWLIVKQHPWSSMLFLGTAQPGLALRRLGIGQSAAGR</sequence>
<dbReference type="Pfam" id="PF01757">
    <property type="entry name" value="Acyl_transf_3"/>
    <property type="match status" value="1"/>
</dbReference>
<keyword evidence="1" id="KW-0472">Membrane</keyword>
<evidence type="ECO:0000256" key="1">
    <source>
        <dbReference type="SAM" id="Phobius"/>
    </source>
</evidence>
<feature type="transmembrane region" description="Helical" evidence="1">
    <location>
        <begin position="186"/>
        <end position="203"/>
    </location>
</feature>
<accession>A0A2W5NVP6</accession>
<dbReference type="PANTHER" id="PTHR37312:SF1">
    <property type="entry name" value="MEMBRANE-BOUND ACYLTRANSFERASE YKRP-RELATED"/>
    <property type="match status" value="1"/>
</dbReference>
<feature type="transmembrane region" description="Helical" evidence="1">
    <location>
        <begin position="310"/>
        <end position="326"/>
    </location>
</feature>
<dbReference type="InterPro" id="IPR052734">
    <property type="entry name" value="Nod_factor_acetyltransferase"/>
</dbReference>
<dbReference type="AlphaFoldDB" id="A0A2W5NVP6"/>
<comment type="caution">
    <text evidence="3">The sequence shown here is derived from an EMBL/GenBank/DDBJ whole genome shotgun (WGS) entry which is preliminary data.</text>
</comment>
<proteinExistence type="predicted"/>
<feature type="transmembrane region" description="Helical" evidence="1">
    <location>
        <begin position="246"/>
        <end position="266"/>
    </location>
</feature>
<protein>
    <recommendedName>
        <fullName evidence="2">Acyltransferase 3 domain-containing protein</fullName>
    </recommendedName>
</protein>
<evidence type="ECO:0000313" key="3">
    <source>
        <dbReference type="EMBL" id="PZQ57682.1"/>
    </source>
</evidence>
<dbReference type="GO" id="GO:0016747">
    <property type="term" value="F:acyltransferase activity, transferring groups other than amino-acyl groups"/>
    <property type="evidence" value="ECO:0007669"/>
    <property type="project" value="InterPro"/>
</dbReference>
<keyword evidence="1" id="KW-1133">Transmembrane helix</keyword>
<dbReference type="Proteomes" id="UP000249082">
    <property type="component" value="Unassembled WGS sequence"/>
</dbReference>
<name>A0A2W5NVP6_9SPHN</name>
<keyword evidence="1" id="KW-0812">Transmembrane</keyword>
<feature type="domain" description="Acyltransferase 3" evidence="2">
    <location>
        <begin position="16"/>
        <end position="324"/>
    </location>
</feature>
<dbReference type="InterPro" id="IPR002656">
    <property type="entry name" value="Acyl_transf_3_dom"/>
</dbReference>
<feature type="transmembrane region" description="Helical" evidence="1">
    <location>
        <begin position="80"/>
        <end position="100"/>
    </location>
</feature>
<feature type="transmembrane region" description="Helical" evidence="1">
    <location>
        <begin position="132"/>
        <end position="150"/>
    </location>
</feature>
<feature type="transmembrane region" description="Helical" evidence="1">
    <location>
        <begin position="162"/>
        <end position="180"/>
    </location>
</feature>
<feature type="transmembrane region" description="Helical" evidence="1">
    <location>
        <begin position="215"/>
        <end position="234"/>
    </location>
</feature>
<feature type="transmembrane region" description="Helical" evidence="1">
    <location>
        <begin position="47"/>
        <end position="68"/>
    </location>
</feature>